<feature type="non-terminal residue" evidence="1">
    <location>
        <position position="229"/>
    </location>
</feature>
<proteinExistence type="predicted"/>
<reference evidence="1" key="1">
    <citation type="journal article" date="2014" name="Front. Microbiol.">
        <title>High frequency of phylogenetically diverse reductive dehalogenase-homologous genes in deep subseafloor sedimentary metagenomes.</title>
        <authorList>
            <person name="Kawai M."/>
            <person name="Futagami T."/>
            <person name="Toyoda A."/>
            <person name="Takaki Y."/>
            <person name="Nishi S."/>
            <person name="Hori S."/>
            <person name="Arai W."/>
            <person name="Tsubouchi T."/>
            <person name="Morono Y."/>
            <person name="Uchiyama I."/>
            <person name="Ito T."/>
            <person name="Fujiyama A."/>
            <person name="Inagaki F."/>
            <person name="Takami H."/>
        </authorList>
    </citation>
    <scope>NUCLEOTIDE SEQUENCE</scope>
    <source>
        <strain evidence="1">Expedition CK06-06</strain>
    </source>
</reference>
<evidence type="ECO:0008006" key="2">
    <source>
        <dbReference type="Google" id="ProtNLM"/>
    </source>
</evidence>
<dbReference type="EMBL" id="BARV01033247">
    <property type="protein sequence ID" value="GAI43189.1"/>
    <property type="molecule type" value="Genomic_DNA"/>
</dbReference>
<gene>
    <name evidence="1" type="ORF">S06H3_52295</name>
</gene>
<organism evidence="1">
    <name type="scientific">marine sediment metagenome</name>
    <dbReference type="NCBI Taxonomy" id="412755"/>
    <lineage>
        <taxon>unclassified sequences</taxon>
        <taxon>metagenomes</taxon>
        <taxon>ecological metagenomes</taxon>
    </lineage>
</organism>
<sequence>MFLFDDVTGEEIEHEPKLTWEDLDPGATYIETLDSDWWYGAMPDHDWNLRIEARKQTTPDVADHTIKFTVKLKEVKKDTKIVDFSIRDEDERDVTALTAGKEYKLRAYLKTKPILGVPVPSATLFFRKGDGSEIGHIATDESGYAGILWTPESADIGVYNIKAEFDGNEDFNRSSSDLIRITVQKELAVHNFNVVYGVKWCGWGFDWLANNVTKVFSTFLDFMHKYGLT</sequence>
<dbReference type="AlphaFoldDB" id="X1QIU9"/>
<evidence type="ECO:0000313" key="1">
    <source>
        <dbReference type="EMBL" id="GAI43189.1"/>
    </source>
</evidence>
<comment type="caution">
    <text evidence="1">The sequence shown here is derived from an EMBL/GenBank/DDBJ whole genome shotgun (WGS) entry which is preliminary data.</text>
</comment>
<accession>X1QIU9</accession>
<name>X1QIU9_9ZZZZ</name>
<protein>
    <recommendedName>
        <fullName evidence="2">Bacterial Ig-like domain-containing protein</fullName>
    </recommendedName>
</protein>